<organism evidence="2 3">
    <name type="scientific">Conoideocrella luteorostrata</name>
    <dbReference type="NCBI Taxonomy" id="1105319"/>
    <lineage>
        <taxon>Eukaryota</taxon>
        <taxon>Fungi</taxon>
        <taxon>Dikarya</taxon>
        <taxon>Ascomycota</taxon>
        <taxon>Pezizomycotina</taxon>
        <taxon>Sordariomycetes</taxon>
        <taxon>Hypocreomycetidae</taxon>
        <taxon>Hypocreales</taxon>
        <taxon>Clavicipitaceae</taxon>
        <taxon>Conoideocrella</taxon>
    </lineage>
</organism>
<dbReference type="Pfam" id="PF23238">
    <property type="entry name" value="DUF7068"/>
    <property type="match status" value="1"/>
</dbReference>
<dbReference type="Gene3D" id="3.40.50.300">
    <property type="entry name" value="P-loop containing nucleotide triphosphate hydrolases"/>
    <property type="match status" value="1"/>
</dbReference>
<dbReference type="InterPro" id="IPR055496">
    <property type="entry name" value="DUF7068"/>
</dbReference>
<dbReference type="AlphaFoldDB" id="A0AAJ0CTP8"/>
<dbReference type="EMBL" id="JASWJB010000073">
    <property type="protein sequence ID" value="KAK2601659.1"/>
    <property type="molecule type" value="Genomic_DNA"/>
</dbReference>
<dbReference type="InterPro" id="IPR027417">
    <property type="entry name" value="P-loop_NTPase"/>
</dbReference>
<comment type="caution">
    <text evidence="2">The sequence shown here is derived from an EMBL/GenBank/DDBJ whole genome shotgun (WGS) entry which is preliminary data.</text>
</comment>
<protein>
    <recommendedName>
        <fullName evidence="1">DUF7068 domain-containing protein</fullName>
    </recommendedName>
</protein>
<feature type="domain" description="DUF7068" evidence="1">
    <location>
        <begin position="116"/>
        <end position="158"/>
    </location>
</feature>
<evidence type="ECO:0000313" key="2">
    <source>
        <dbReference type="EMBL" id="KAK2601659.1"/>
    </source>
</evidence>
<proteinExistence type="predicted"/>
<evidence type="ECO:0000313" key="3">
    <source>
        <dbReference type="Proteomes" id="UP001251528"/>
    </source>
</evidence>
<gene>
    <name evidence="2" type="ORF">QQS21_004810</name>
</gene>
<reference evidence="2" key="1">
    <citation type="submission" date="2023-06" db="EMBL/GenBank/DDBJ databases">
        <title>Conoideocrella luteorostrata (Hypocreales: Clavicipitaceae), a potential biocontrol fungus for elongate hemlock scale in United States Christmas tree production areas.</title>
        <authorList>
            <person name="Barrett H."/>
            <person name="Lovett B."/>
            <person name="Macias A.M."/>
            <person name="Stajich J.E."/>
            <person name="Kasson M.T."/>
        </authorList>
    </citation>
    <scope>NUCLEOTIDE SEQUENCE</scope>
    <source>
        <strain evidence="2">ARSEF 14590</strain>
    </source>
</reference>
<name>A0AAJ0CTP8_9HYPO</name>
<accession>A0AAJ0CTP8</accession>
<dbReference type="Proteomes" id="UP001251528">
    <property type="component" value="Unassembled WGS sequence"/>
</dbReference>
<keyword evidence="3" id="KW-1185">Reference proteome</keyword>
<evidence type="ECO:0000259" key="1">
    <source>
        <dbReference type="Pfam" id="PF23238"/>
    </source>
</evidence>
<sequence length="425" mass="50451">MVYDFVHANRWKELFDRVLWVPFRRLKIQLIEGWNLEDLFYHEYFHQHSDYHSLAKQLWQELDGTKGRRTLFILDGLDAVSREWNHDNYRSRFLLQLLNQPNKTFIHLETPQTNPKTVDEIHSFLQNHWLIQGLVRILIQLDALCYTWDELKAEDELNTISSTYKVMDPKSRSVPDTMTGMYKLIELKLWKKDVLRLEKKHFDKELVNDEIRMASKQNVERLVKDGMEFIESLAFTGLQSDVIDFTSQHLDEISDCFPPSLLLDNTLPYLSFLRTSDRSSKYCNQNYHFIHLTFQEYFAARYYVWQWLDQEGQLQFLTLNYKEIKIMTSIPAGFLCENKYTARYDVFWHFAADLLDSAGQANLLIDSIEKEPLDLLGPTHQRLIMYCMSEISSDLPFRKHWEAKLSQWLLFELSSTGISGLARES</sequence>